<evidence type="ECO:0000256" key="1">
    <source>
        <dbReference type="ARBA" id="ARBA00022552"/>
    </source>
</evidence>
<protein>
    <recommendedName>
        <fullName evidence="6">Ribosomal RNA methyltransferase FtsJ domain-containing protein</fullName>
    </recommendedName>
</protein>
<dbReference type="SUPFAM" id="SSF53335">
    <property type="entry name" value="S-adenosyl-L-methionine-dependent methyltransferases"/>
    <property type="match status" value="1"/>
</dbReference>
<keyword evidence="2" id="KW-0489">Methyltransferase</keyword>
<dbReference type="HAMAP" id="MF_01547">
    <property type="entry name" value="RNA_methyltr_E"/>
    <property type="match status" value="1"/>
</dbReference>
<dbReference type="InterPro" id="IPR015507">
    <property type="entry name" value="rRNA-MeTfrase_E"/>
</dbReference>
<feature type="domain" description="Ribosomal RNA methyltransferase FtsJ" evidence="6">
    <location>
        <begin position="28"/>
        <end position="201"/>
    </location>
</feature>
<evidence type="ECO:0000259" key="6">
    <source>
        <dbReference type="Pfam" id="PF01728"/>
    </source>
</evidence>
<name>A0A381SEC2_9ZZZZ</name>
<proteinExistence type="inferred from homology"/>
<dbReference type="InterPro" id="IPR050082">
    <property type="entry name" value="RNA_methyltr_RlmE"/>
</dbReference>
<dbReference type="Pfam" id="PF01728">
    <property type="entry name" value="FtsJ"/>
    <property type="match status" value="1"/>
</dbReference>
<keyword evidence="3" id="KW-0808">Transferase</keyword>
<sequence length="206" mass="23906">MTKRNNNRHWRSRQNQESYFKKSKKHGFRSRSTFKLIEIDTKYRILHPFISILDLGSSPGGWSQYSANKLNDKVTVIASDIIPMEKIDNVEFILGDFRKYETQKMILKGNSMNKFDLIISDISPAKTGNNVTDQYHFYNIANEILEFSKKGLKSNGTIVMKVFMGLGFEEFNKELKKMFNKTAFFKPKSSRSESAETYLIASTIRL</sequence>
<accession>A0A381SEC2</accession>
<dbReference type="PANTHER" id="PTHR10920:SF18">
    <property type="entry name" value="RRNA METHYLTRANSFERASE 2, MITOCHONDRIAL"/>
    <property type="match status" value="1"/>
</dbReference>
<dbReference type="EMBL" id="UINC01002947">
    <property type="protein sequence ID" value="SVA01869.1"/>
    <property type="molecule type" value="Genomic_DNA"/>
</dbReference>
<dbReference type="InterPro" id="IPR002877">
    <property type="entry name" value="RNA_MeTrfase_FtsJ_dom"/>
</dbReference>
<feature type="region of interest" description="Disordered" evidence="5">
    <location>
        <begin position="1"/>
        <end position="24"/>
    </location>
</feature>
<dbReference type="Gene3D" id="3.40.50.150">
    <property type="entry name" value="Vaccinia Virus protein VP39"/>
    <property type="match status" value="1"/>
</dbReference>
<dbReference type="GO" id="GO:0008650">
    <property type="term" value="F:rRNA (uridine-2'-O-)-methyltransferase activity"/>
    <property type="evidence" value="ECO:0007669"/>
    <property type="project" value="TreeGrafter"/>
</dbReference>
<dbReference type="CDD" id="cd02440">
    <property type="entry name" value="AdoMet_MTases"/>
    <property type="match status" value="1"/>
</dbReference>
<evidence type="ECO:0000256" key="2">
    <source>
        <dbReference type="ARBA" id="ARBA00022603"/>
    </source>
</evidence>
<evidence type="ECO:0000256" key="3">
    <source>
        <dbReference type="ARBA" id="ARBA00022679"/>
    </source>
</evidence>
<dbReference type="PIRSF" id="PIRSF005461">
    <property type="entry name" value="23S_rRNA_mtase"/>
    <property type="match status" value="1"/>
</dbReference>
<dbReference type="PANTHER" id="PTHR10920">
    <property type="entry name" value="RIBOSOMAL RNA METHYLTRANSFERASE"/>
    <property type="match status" value="1"/>
</dbReference>
<evidence type="ECO:0000256" key="4">
    <source>
        <dbReference type="ARBA" id="ARBA00022691"/>
    </source>
</evidence>
<evidence type="ECO:0000313" key="7">
    <source>
        <dbReference type="EMBL" id="SVA01869.1"/>
    </source>
</evidence>
<keyword evidence="4" id="KW-0949">S-adenosyl-L-methionine</keyword>
<keyword evidence="1" id="KW-0698">rRNA processing</keyword>
<feature type="compositionally biased region" description="Basic residues" evidence="5">
    <location>
        <begin position="1"/>
        <end position="12"/>
    </location>
</feature>
<organism evidence="7">
    <name type="scientific">marine metagenome</name>
    <dbReference type="NCBI Taxonomy" id="408172"/>
    <lineage>
        <taxon>unclassified sequences</taxon>
        <taxon>metagenomes</taxon>
        <taxon>ecological metagenomes</taxon>
    </lineage>
</organism>
<reference evidence="7" key="1">
    <citation type="submission" date="2018-05" db="EMBL/GenBank/DDBJ databases">
        <authorList>
            <person name="Lanie J.A."/>
            <person name="Ng W.-L."/>
            <person name="Kazmierczak K.M."/>
            <person name="Andrzejewski T.M."/>
            <person name="Davidsen T.M."/>
            <person name="Wayne K.J."/>
            <person name="Tettelin H."/>
            <person name="Glass J.I."/>
            <person name="Rusch D."/>
            <person name="Podicherti R."/>
            <person name="Tsui H.-C.T."/>
            <person name="Winkler M.E."/>
        </authorList>
    </citation>
    <scope>NUCLEOTIDE SEQUENCE</scope>
</reference>
<evidence type="ECO:0000256" key="5">
    <source>
        <dbReference type="SAM" id="MobiDB-lite"/>
    </source>
</evidence>
<gene>
    <name evidence="7" type="ORF">METZ01_LOCUS54723</name>
</gene>
<dbReference type="InterPro" id="IPR029063">
    <property type="entry name" value="SAM-dependent_MTases_sf"/>
</dbReference>
<dbReference type="AlphaFoldDB" id="A0A381SEC2"/>